<dbReference type="PIR" id="C82818">
    <property type="entry name" value="C82818"/>
</dbReference>
<organism evidence="1 2">
    <name type="scientific">Xylella fastidiosa (strain 9a5c)</name>
    <dbReference type="NCBI Taxonomy" id="160492"/>
    <lineage>
        <taxon>Bacteria</taxon>
        <taxon>Pseudomonadati</taxon>
        <taxon>Pseudomonadota</taxon>
        <taxon>Gammaproteobacteria</taxon>
        <taxon>Lysobacterales</taxon>
        <taxon>Lysobacteraceae</taxon>
        <taxon>Xylella</taxon>
    </lineage>
</organism>
<gene>
    <name evidence="1" type="ordered locus">XF_0336</name>
</gene>
<sequence length="58" mass="6888">MNYFELYPGDYLWDTGRPLIAYRAWRVPETAAGLLRYSAAFACRLERSIYHCLRYYSG</sequence>
<proteinExistence type="predicted"/>
<dbReference type="Proteomes" id="UP000000812">
    <property type="component" value="Chromosome"/>
</dbReference>
<evidence type="ECO:0000313" key="1">
    <source>
        <dbReference type="EMBL" id="AAF83146.1"/>
    </source>
</evidence>
<protein>
    <submittedName>
        <fullName evidence="1">Uncharacterized protein</fullName>
    </submittedName>
</protein>
<accession>Q9PGG6</accession>
<dbReference type="AlphaFoldDB" id="Q9PGG6"/>
<dbReference type="STRING" id="160492.XF_0336"/>
<dbReference type="EMBL" id="AE003849">
    <property type="protein sequence ID" value="AAF83146.1"/>
    <property type="molecule type" value="Genomic_DNA"/>
</dbReference>
<name>Q9PGG6_XYLFA</name>
<dbReference type="HOGENOM" id="CLU_2978312_0_0_6"/>
<reference evidence="1 2" key="1">
    <citation type="journal article" date="2000" name="Nature">
        <title>The genome sequence of the plant pathogen Xylella fastidiosa.</title>
        <authorList>
            <person name="Simpson A.J."/>
            <person name="Reinach F.C."/>
            <person name="Arruda P."/>
            <person name="Abreu F.A."/>
            <person name="Acencio M."/>
            <person name="Alvarenga R."/>
            <person name="Alves L.M."/>
            <person name="Araya J.E."/>
            <person name="Baia G.S."/>
            <person name="Baptista C.S."/>
            <person name="Barros M.H."/>
            <person name="Bonaccorsi E.D."/>
            <person name="Bordin S."/>
            <person name="Bove J.M."/>
            <person name="Briones M.R."/>
            <person name="Bueno M.R."/>
            <person name="Camargo A.A."/>
            <person name="Camargo L.E."/>
            <person name="Carraro D.M."/>
            <person name="Carrer H."/>
            <person name="Colauto N.B."/>
            <person name="Colombo C."/>
            <person name="Costa F.F."/>
            <person name="Costa M.C."/>
            <person name="Costa-Neto C.M."/>
            <person name="Coutinho L.L."/>
            <person name="Cristofani M."/>
            <person name="Dias-Neto E."/>
            <person name="Docena C."/>
            <person name="El-Dorry H."/>
            <person name="Facincani A.P."/>
            <person name="Ferreira A.J."/>
            <person name="Ferreira V.C."/>
            <person name="Ferro J.A."/>
            <person name="Fraga J.S."/>
            <person name="Franca S.C."/>
            <person name="Franco M.C."/>
            <person name="Frohme M."/>
            <person name="Furlan L.R."/>
            <person name="Garnier M."/>
            <person name="Goldman G.H."/>
            <person name="Goldman M.H."/>
            <person name="Gomes S.L."/>
            <person name="Gruber A."/>
            <person name="Ho P.L."/>
            <person name="Hoheisel J.D."/>
            <person name="Junqueira M.L."/>
            <person name="Kemper E.L."/>
            <person name="Kitajima J.P."/>
            <person name="Krieger J.E."/>
            <person name="Kuramae E.E."/>
            <person name="Laigret F."/>
            <person name="Lambais M.R."/>
            <person name="Leite L.C."/>
            <person name="Lemos E.G."/>
            <person name="Lemos M.V."/>
            <person name="Lopes S.A."/>
            <person name="Lopes C.R."/>
            <person name="Machado J.A."/>
            <person name="Machado M.A."/>
            <person name="Madeira A.M."/>
            <person name="Madeira H.M."/>
            <person name="Marino C.L."/>
            <person name="Marques M.V."/>
            <person name="Martins E.A."/>
            <person name="Martins E.M."/>
            <person name="Matsukuma A.Y."/>
            <person name="Menck C.F."/>
            <person name="Miracca E.C."/>
            <person name="Miyaki C.Y."/>
            <person name="Monteriro-Vitorello C.B."/>
            <person name="Moon D.H."/>
            <person name="Nagai M.A."/>
            <person name="Nascimento A.L."/>
            <person name="Netto L.E."/>
            <person name="Nhani A.Jr."/>
            <person name="Nobrega F.G."/>
            <person name="Nunes L.R."/>
            <person name="Oliveira M.A."/>
            <person name="de Oliveira M.C."/>
            <person name="de Oliveira R.C."/>
            <person name="Palmieri D.A."/>
            <person name="Paris A."/>
            <person name="Peixoto B.R."/>
            <person name="Pereira G.A."/>
            <person name="Pereira H.A.Jr."/>
            <person name="Pesquero J.B."/>
            <person name="Quaggio R.B."/>
            <person name="Roberto P.G."/>
            <person name="Rodrigues V."/>
            <person name="de M Rosa A.J."/>
            <person name="de Rosa V.E.Jr."/>
            <person name="de Sa R.G."/>
            <person name="Santelli R.V."/>
            <person name="Sawasaki H.E."/>
            <person name="da Silva A.C."/>
            <person name="da Silva A.M."/>
            <person name="da Silva F.R."/>
            <person name="da Silva W.A.Jr."/>
            <person name="da Silveira J.F."/>
            <person name="Silvestri M.L."/>
            <person name="Siqueira W.J."/>
            <person name="de Souza A.A."/>
            <person name="de Souza A.P."/>
            <person name="Terenzi M.F."/>
            <person name="Truffi D."/>
            <person name="Tsai S.M."/>
            <person name="Tsuhako M.H."/>
            <person name="Vallada H."/>
            <person name="Van Sluys M.A."/>
            <person name="Verjovski-Almeida S."/>
            <person name="Vettore A.L."/>
            <person name="Zago M.A."/>
            <person name="Zatz M."/>
            <person name="Meidanis J."/>
            <person name="Setubal J.C."/>
        </authorList>
    </citation>
    <scope>NUCLEOTIDE SEQUENCE [LARGE SCALE GENOMIC DNA]</scope>
    <source>
        <strain evidence="1 2">9a5c</strain>
    </source>
</reference>
<dbReference type="KEGG" id="xfa:XF_0336"/>
<evidence type="ECO:0000313" key="2">
    <source>
        <dbReference type="Proteomes" id="UP000000812"/>
    </source>
</evidence>